<sequence>MDSKFIDISQIIEIFPKLLENLSVTLYISITSLVFGLLLGLVLTVMQGSKRLLIRGTASIYIDVMRSTPLLLLIFLVFFGSKVLLTQLGVSQRLFSDSFFAILAITLGMSAYFSEMMRSAYNSVDKGQLEAINSLAIPVVGGFIRIILPQATIIAIPNLGNLMINIVKLTSLVSLIGIVDVFGRAKKISNSNYGVNQLEAFISVIIIYWIINVLIDVAMKFLEKKYRYLLD</sequence>
<evidence type="ECO:0000256" key="8">
    <source>
        <dbReference type="ARBA" id="ARBA00022989"/>
    </source>
</evidence>
<dbReference type="Gene3D" id="1.10.3720.10">
    <property type="entry name" value="MetI-like"/>
    <property type="match status" value="1"/>
</dbReference>
<evidence type="ECO:0000256" key="2">
    <source>
        <dbReference type="ARBA" id="ARBA00010072"/>
    </source>
</evidence>
<dbReference type="AlphaFoldDB" id="A0A0G4JY03"/>
<dbReference type="PANTHER" id="PTHR30614:SF0">
    <property type="entry name" value="L-CYSTINE TRANSPORT SYSTEM PERMEASE PROTEIN TCYL"/>
    <property type="match status" value="1"/>
</dbReference>
<name>A0A0G4JY03_9GAMM</name>
<dbReference type="PROSITE" id="PS50928">
    <property type="entry name" value="ABC_TM1"/>
    <property type="match status" value="1"/>
</dbReference>
<feature type="domain" description="ABC transmembrane type-1" evidence="11">
    <location>
        <begin position="22"/>
        <end position="219"/>
    </location>
</feature>
<dbReference type="CDD" id="cd06261">
    <property type="entry name" value="TM_PBP2"/>
    <property type="match status" value="1"/>
</dbReference>
<keyword evidence="4" id="KW-1003">Cell membrane</keyword>
<keyword evidence="3 10" id="KW-0813">Transport</keyword>
<dbReference type="EMBL" id="CGIG01000001">
    <property type="protein sequence ID" value="CPR18662.1"/>
    <property type="molecule type" value="Genomic_DNA"/>
</dbReference>
<dbReference type="Proteomes" id="UP000285972">
    <property type="component" value="Unassembled WGS sequence"/>
</dbReference>
<dbReference type="RefSeq" id="WP_048638225.1">
    <property type="nucleotide sequence ID" value="NZ_CGIG01000001.1"/>
</dbReference>
<dbReference type="Proteomes" id="UP000044377">
    <property type="component" value="Unassembled WGS sequence"/>
</dbReference>
<dbReference type="KEGG" id="bgj:AWC36_03815"/>
<dbReference type="STRING" id="1109412.BN1221_03333"/>
<feature type="transmembrane region" description="Helical" evidence="10">
    <location>
        <begin position="135"/>
        <end position="156"/>
    </location>
</feature>
<feature type="transmembrane region" description="Helical" evidence="10">
    <location>
        <begin position="24"/>
        <end position="46"/>
    </location>
</feature>
<dbReference type="PANTHER" id="PTHR30614">
    <property type="entry name" value="MEMBRANE COMPONENT OF AMINO ACID ABC TRANSPORTER"/>
    <property type="match status" value="1"/>
</dbReference>
<evidence type="ECO:0000313" key="14">
    <source>
        <dbReference type="Proteomes" id="UP000044377"/>
    </source>
</evidence>
<reference evidence="13 15" key="3">
    <citation type="submission" date="2016-09" db="EMBL/GenBank/DDBJ databases">
        <authorList>
            <person name="Doonan J."/>
            <person name="Pachebat J.A."/>
            <person name="Golyshin P.N."/>
            <person name="Denman S."/>
            <person name="Mcdonald J.E."/>
        </authorList>
    </citation>
    <scope>NUCLEOTIDE SEQUENCE [LARGE SCALE GENOMIC DNA]</scope>
    <source>
        <strain evidence="13 15">FRB141</strain>
    </source>
</reference>
<keyword evidence="5" id="KW-0997">Cell inner membrane</keyword>
<protein>
    <submittedName>
        <fullName evidence="13">Amino acid ABC transporter permease</fullName>
    </submittedName>
    <submittedName>
        <fullName evidence="12">Amino acid ABC transporter, permease protein</fullName>
    </submittedName>
</protein>
<proteinExistence type="inferred from homology"/>
<keyword evidence="9 10" id="KW-0472">Membrane</keyword>
<evidence type="ECO:0000256" key="3">
    <source>
        <dbReference type="ARBA" id="ARBA00022448"/>
    </source>
</evidence>
<evidence type="ECO:0000256" key="7">
    <source>
        <dbReference type="ARBA" id="ARBA00022970"/>
    </source>
</evidence>
<accession>A0A0G4JY03</accession>
<feature type="transmembrane region" description="Helical" evidence="10">
    <location>
        <begin position="200"/>
        <end position="222"/>
    </location>
</feature>
<dbReference type="InterPro" id="IPR043429">
    <property type="entry name" value="ArtM/GltK/GlnP/TcyL/YhdX-like"/>
</dbReference>
<keyword evidence="14" id="KW-1185">Reference proteome</keyword>
<dbReference type="GO" id="GO:0043190">
    <property type="term" value="C:ATP-binding cassette (ABC) transporter complex"/>
    <property type="evidence" value="ECO:0007669"/>
    <property type="project" value="InterPro"/>
</dbReference>
<dbReference type="GO" id="GO:0006865">
    <property type="term" value="P:amino acid transport"/>
    <property type="evidence" value="ECO:0007669"/>
    <property type="project" value="UniProtKB-KW"/>
</dbReference>
<evidence type="ECO:0000256" key="5">
    <source>
        <dbReference type="ARBA" id="ARBA00022519"/>
    </source>
</evidence>
<organism evidence="12 14">
    <name type="scientific">Brenneria goodwinii</name>
    <dbReference type="NCBI Taxonomy" id="1109412"/>
    <lineage>
        <taxon>Bacteria</taxon>
        <taxon>Pseudomonadati</taxon>
        <taxon>Pseudomonadota</taxon>
        <taxon>Gammaproteobacteria</taxon>
        <taxon>Enterobacterales</taxon>
        <taxon>Pectobacteriaceae</taxon>
        <taxon>Brenneria</taxon>
    </lineage>
</organism>
<evidence type="ECO:0000313" key="13">
    <source>
        <dbReference type="EMBL" id="RLM22045.1"/>
    </source>
</evidence>
<comment type="subcellular location">
    <subcellularLocation>
        <location evidence="1">Cell inner membrane</location>
        <topology evidence="1">Multi-pass membrane protein</topology>
    </subcellularLocation>
    <subcellularLocation>
        <location evidence="10">Cell membrane</location>
        <topology evidence="10">Multi-pass membrane protein</topology>
    </subcellularLocation>
</comment>
<dbReference type="Pfam" id="PF00528">
    <property type="entry name" value="BPD_transp_1"/>
    <property type="match status" value="1"/>
</dbReference>
<keyword evidence="8 10" id="KW-1133">Transmembrane helix</keyword>
<dbReference type="OrthoDB" id="9805999at2"/>
<reference evidence="12" key="2">
    <citation type="submission" date="2015-01" db="EMBL/GenBank/DDBJ databases">
        <authorList>
            <person name="Xiang T."/>
            <person name="Song Y."/>
            <person name="Huang L."/>
            <person name="Wang B."/>
            <person name="Wu P."/>
        </authorList>
    </citation>
    <scope>NUCLEOTIDE SEQUENCE [LARGE SCALE GENOMIC DNA]</scope>
    <source>
        <strain evidence="12">OBR1</strain>
    </source>
</reference>
<keyword evidence="6 10" id="KW-0812">Transmembrane</keyword>
<feature type="transmembrane region" description="Helical" evidence="10">
    <location>
        <begin position="67"/>
        <end position="88"/>
    </location>
</feature>
<evidence type="ECO:0000256" key="6">
    <source>
        <dbReference type="ARBA" id="ARBA00022692"/>
    </source>
</evidence>
<dbReference type="InterPro" id="IPR000515">
    <property type="entry name" value="MetI-like"/>
</dbReference>
<reference evidence="14" key="1">
    <citation type="submission" date="2015-01" db="EMBL/GenBank/DDBJ databases">
        <authorList>
            <person name="Paterson Steve"/>
        </authorList>
    </citation>
    <scope>NUCLEOTIDE SEQUENCE [LARGE SCALE GENOMIC DNA]</scope>
    <source>
        <strain evidence="14">OBR1</strain>
    </source>
</reference>
<dbReference type="EMBL" id="MJLX01000036">
    <property type="protein sequence ID" value="RLM22045.1"/>
    <property type="molecule type" value="Genomic_DNA"/>
</dbReference>
<evidence type="ECO:0000259" key="11">
    <source>
        <dbReference type="PROSITE" id="PS50928"/>
    </source>
</evidence>
<gene>
    <name evidence="13" type="ORF">BIY26_13570</name>
    <name evidence="12" type="ORF">BN1221_03333</name>
</gene>
<evidence type="ECO:0000313" key="15">
    <source>
        <dbReference type="Proteomes" id="UP000285972"/>
    </source>
</evidence>
<dbReference type="SUPFAM" id="SSF161098">
    <property type="entry name" value="MetI-like"/>
    <property type="match status" value="1"/>
</dbReference>
<evidence type="ECO:0000256" key="10">
    <source>
        <dbReference type="RuleBase" id="RU363032"/>
    </source>
</evidence>
<comment type="similarity">
    <text evidence="2">Belongs to the binding-protein-dependent transport system permease family. HisMQ subfamily.</text>
</comment>
<dbReference type="GeneID" id="70905902"/>
<dbReference type="InterPro" id="IPR035906">
    <property type="entry name" value="MetI-like_sf"/>
</dbReference>
<keyword evidence="7" id="KW-0029">Amino-acid transport</keyword>
<evidence type="ECO:0000256" key="1">
    <source>
        <dbReference type="ARBA" id="ARBA00004429"/>
    </source>
</evidence>
<feature type="transmembrane region" description="Helical" evidence="10">
    <location>
        <begin position="162"/>
        <end position="179"/>
    </location>
</feature>
<evidence type="ECO:0000256" key="9">
    <source>
        <dbReference type="ARBA" id="ARBA00023136"/>
    </source>
</evidence>
<dbReference type="GO" id="GO:0022857">
    <property type="term" value="F:transmembrane transporter activity"/>
    <property type="evidence" value="ECO:0007669"/>
    <property type="project" value="InterPro"/>
</dbReference>
<dbReference type="NCBIfam" id="TIGR01726">
    <property type="entry name" value="HEQRo_perm_3TM"/>
    <property type="match status" value="1"/>
</dbReference>
<feature type="transmembrane region" description="Helical" evidence="10">
    <location>
        <begin position="94"/>
        <end position="114"/>
    </location>
</feature>
<evidence type="ECO:0000313" key="12">
    <source>
        <dbReference type="EMBL" id="CPR18662.1"/>
    </source>
</evidence>
<evidence type="ECO:0000256" key="4">
    <source>
        <dbReference type="ARBA" id="ARBA00022475"/>
    </source>
</evidence>
<dbReference type="InterPro" id="IPR010065">
    <property type="entry name" value="AA_ABC_transptr_permease_3TM"/>
</dbReference>